<evidence type="ECO:0000313" key="12">
    <source>
        <dbReference type="Proteomes" id="UP001177258"/>
    </source>
</evidence>
<evidence type="ECO:0000256" key="4">
    <source>
        <dbReference type="ARBA" id="ARBA00022822"/>
    </source>
</evidence>
<sequence>MKNKKTNVLMGHIVAGYPTKEMSVQAGFGICKGGAKYLEVQFPFSDPNADGTIIESACVEALKNGFKIEDGFDIIKNLSENTSSEILIVTYANIVYSYGIKNFVKRAKQCGAKGIIVPDLPFEEDEGLRKFALEEEIKVIELIAPGITPERIKKLSKTPSDFVYVVARTGITGKKTHINQDLFEWIEFVRSNCNKKIALGFGINSNSQIKALQGKVDIVVVGSYFVQKITSHKKNIQSFLQKYATDLLSF</sequence>
<comment type="caution">
    <text evidence="11">The sequence shown here is derived from an EMBL/GenBank/DDBJ whole genome shotgun (WGS) entry which is preliminary data.</text>
</comment>
<dbReference type="EMBL" id="JAUPEV010000004">
    <property type="protein sequence ID" value="MDO7252940.1"/>
    <property type="molecule type" value="Genomic_DNA"/>
</dbReference>
<dbReference type="HAMAP" id="MF_00131">
    <property type="entry name" value="Trp_synth_alpha"/>
    <property type="match status" value="1"/>
</dbReference>
<dbReference type="CDD" id="cd04724">
    <property type="entry name" value="Tryptophan_synthase_alpha"/>
    <property type="match status" value="1"/>
</dbReference>
<evidence type="ECO:0000256" key="5">
    <source>
        <dbReference type="ARBA" id="ARBA00023141"/>
    </source>
</evidence>
<evidence type="ECO:0000256" key="9">
    <source>
        <dbReference type="RuleBase" id="RU003662"/>
    </source>
</evidence>
<dbReference type="Proteomes" id="UP001177258">
    <property type="component" value="Unassembled WGS sequence"/>
</dbReference>
<keyword evidence="3 8" id="KW-0028">Amino-acid biosynthesis</keyword>
<dbReference type="PANTHER" id="PTHR43406:SF1">
    <property type="entry name" value="TRYPTOPHAN SYNTHASE ALPHA CHAIN, CHLOROPLASTIC"/>
    <property type="match status" value="1"/>
</dbReference>
<protein>
    <recommendedName>
        <fullName evidence="8">Tryptophan synthase alpha chain</fullName>
        <ecNumber evidence="8">4.2.1.20</ecNumber>
    </recommendedName>
</protein>
<reference evidence="11 13" key="1">
    <citation type="submission" date="2023-07" db="EMBL/GenBank/DDBJ databases">
        <title>Unpublished Manusciprt.</title>
        <authorList>
            <person name="Aydin F."/>
            <person name="Tarhane S."/>
            <person name="Saticioglu I.B."/>
            <person name="Karakaya E."/>
            <person name="Abay S."/>
            <person name="Guran O."/>
            <person name="Bozkurt E."/>
            <person name="Uzum N."/>
            <person name="Olgun K."/>
            <person name="Jablonski D."/>
        </authorList>
    </citation>
    <scope>NUCLEOTIDE SEQUENCE</scope>
    <source>
        <strain evidence="13">faydin-H75</strain>
        <strain evidence="11">Faydin-H76</strain>
    </source>
</reference>
<dbReference type="Proteomes" id="UP001240777">
    <property type="component" value="Unassembled WGS sequence"/>
</dbReference>
<reference evidence="10 12" key="3">
    <citation type="journal article" date="2024" name="Syst. Appl. Microbiol.">
        <title>Helicobacter cappadocius sp. nov., from lizards: The first psychrotrophic Helicobacter species.</title>
        <authorList>
            <person name="Aydin F."/>
            <person name="Tarhane S."/>
            <person name="Karakaya E."/>
            <person name="Abay S."/>
            <person name="Kayman T."/>
            <person name="Guran O."/>
            <person name="Bozkurt E."/>
            <person name="Uzum N."/>
            <person name="Avci A."/>
            <person name="Olgun K."/>
            <person name="Jablonski D."/>
            <person name="Guran C."/>
            <person name="Burcin Saticioglu I."/>
        </authorList>
    </citation>
    <scope>NUCLEOTIDE SEQUENCE [LARGE SCALE GENOMIC DNA]</scope>
    <source>
        <strain evidence="10">Faydin-H75</strain>
        <strain evidence="12">faydin-H76</strain>
    </source>
</reference>
<keyword evidence="4 8" id="KW-0822">Tryptophan biosynthesis</keyword>
<comment type="catalytic activity">
    <reaction evidence="7 8">
        <text>(1S,2R)-1-C-(indol-3-yl)glycerol 3-phosphate + L-serine = D-glyceraldehyde 3-phosphate + L-tryptophan + H2O</text>
        <dbReference type="Rhea" id="RHEA:10532"/>
        <dbReference type="ChEBI" id="CHEBI:15377"/>
        <dbReference type="ChEBI" id="CHEBI:33384"/>
        <dbReference type="ChEBI" id="CHEBI:57912"/>
        <dbReference type="ChEBI" id="CHEBI:58866"/>
        <dbReference type="ChEBI" id="CHEBI:59776"/>
        <dbReference type="EC" id="4.2.1.20"/>
    </reaction>
</comment>
<feature type="active site" description="Proton acceptor" evidence="8">
    <location>
        <position position="50"/>
    </location>
</feature>
<gene>
    <name evidence="8 11" type="primary">trpA</name>
    <name evidence="10" type="ORF">Q5I04_03300</name>
    <name evidence="11" type="ORF">Q5I06_04700</name>
</gene>
<evidence type="ECO:0000256" key="6">
    <source>
        <dbReference type="ARBA" id="ARBA00023239"/>
    </source>
</evidence>
<dbReference type="InterPro" id="IPR013785">
    <property type="entry name" value="Aldolase_TIM"/>
</dbReference>
<dbReference type="AlphaFoldDB" id="A0AA90PK98"/>
<evidence type="ECO:0000313" key="11">
    <source>
        <dbReference type="EMBL" id="MDP2539070.1"/>
    </source>
</evidence>
<keyword evidence="5 8" id="KW-0057">Aromatic amino acid biosynthesis</keyword>
<feature type="active site" description="Proton acceptor" evidence="8">
    <location>
        <position position="39"/>
    </location>
</feature>
<name>A0AA90PK98_9HELI</name>
<evidence type="ECO:0000256" key="1">
    <source>
        <dbReference type="ARBA" id="ARBA00004733"/>
    </source>
</evidence>
<reference evidence="10" key="2">
    <citation type="submission" date="2023-07" db="EMBL/GenBank/DDBJ databases">
        <authorList>
            <person name="Aydin F."/>
            <person name="Tarhane S."/>
            <person name="Saticioglu I.B."/>
            <person name="Karakaya E."/>
            <person name="Abay S."/>
            <person name="Guran O."/>
            <person name="Bozkurt E."/>
            <person name="Uzum N."/>
            <person name="Olgun K."/>
            <person name="Jablonski D."/>
        </authorList>
    </citation>
    <scope>NUCLEOTIDE SEQUENCE</scope>
    <source>
        <strain evidence="10">Faydin-H75</strain>
    </source>
</reference>
<evidence type="ECO:0000256" key="2">
    <source>
        <dbReference type="ARBA" id="ARBA00011270"/>
    </source>
</evidence>
<dbReference type="RefSeq" id="WP_305516786.1">
    <property type="nucleotide sequence ID" value="NZ_JAUPEV010000004.1"/>
</dbReference>
<keyword evidence="13" id="KW-1185">Reference proteome</keyword>
<dbReference type="EC" id="4.2.1.20" evidence="8"/>
<dbReference type="GO" id="GO:0005829">
    <property type="term" value="C:cytosol"/>
    <property type="evidence" value="ECO:0007669"/>
    <property type="project" value="TreeGrafter"/>
</dbReference>
<organism evidence="11 12">
    <name type="scientific">Helicobacter cappadocius</name>
    <dbReference type="NCBI Taxonomy" id="3063998"/>
    <lineage>
        <taxon>Bacteria</taxon>
        <taxon>Pseudomonadati</taxon>
        <taxon>Campylobacterota</taxon>
        <taxon>Epsilonproteobacteria</taxon>
        <taxon>Campylobacterales</taxon>
        <taxon>Helicobacteraceae</taxon>
        <taxon>Helicobacter</taxon>
    </lineage>
</organism>
<keyword evidence="6 8" id="KW-0456">Lyase</keyword>
<comment type="pathway">
    <text evidence="1 8">Amino-acid biosynthesis; L-tryptophan biosynthesis; L-tryptophan from chorismate: step 5/5.</text>
</comment>
<evidence type="ECO:0000256" key="7">
    <source>
        <dbReference type="ARBA" id="ARBA00049047"/>
    </source>
</evidence>
<comment type="similarity">
    <text evidence="8 9">Belongs to the TrpA family.</text>
</comment>
<dbReference type="InterPro" id="IPR002028">
    <property type="entry name" value="Trp_synthase_suA"/>
</dbReference>
<dbReference type="EMBL" id="JAUYZK010000005">
    <property type="protein sequence ID" value="MDP2539070.1"/>
    <property type="molecule type" value="Genomic_DNA"/>
</dbReference>
<dbReference type="SUPFAM" id="SSF51366">
    <property type="entry name" value="Ribulose-phoshate binding barrel"/>
    <property type="match status" value="1"/>
</dbReference>
<comment type="subunit">
    <text evidence="2 8">Tetramer of two alpha and two beta chains.</text>
</comment>
<dbReference type="GO" id="GO:0004834">
    <property type="term" value="F:tryptophan synthase activity"/>
    <property type="evidence" value="ECO:0007669"/>
    <property type="project" value="UniProtKB-UniRule"/>
</dbReference>
<evidence type="ECO:0000256" key="8">
    <source>
        <dbReference type="HAMAP-Rule" id="MF_00131"/>
    </source>
</evidence>
<dbReference type="PANTHER" id="PTHR43406">
    <property type="entry name" value="TRYPTOPHAN SYNTHASE, ALPHA CHAIN"/>
    <property type="match status" value="1"/>
</dbReference>
<dbReference type="Gene3D" id="3.20.20.70">
    <property type="entry name" value="Aldolase class I"/>
    <property type="match status" value="1"/>
</dbReference>
<dbReference type="InterPro" id="IPR011060">
    <property type="entry name" value="RibuloseP-bd_barrel"/>
</dbReference>
<evidence type="ECO:0000313" key="10">
    <source>
        <dbReference type="EMBL" id="MDO7252940.1"/>
    </source>
</evidence>
<evidence type="ECO:0000256" key="3">
    <source>
        <dbReference type="ARBA" id="ARBA00022605"/>
    </source>
</evidence>
<dbReference type="NCBIfam" id="TIGR00262">
    <property type="entry name" value="trpA"/>
    <property type="match status" value="1"/>
</dbReference>
<proteinExistence type="inferred from homology"/>
<accession>A0AA90PK98</accession>
<comment type="function">
    <text evidence="8">The alpha subunit is responsible for the aldol cleavage of indoleglycerol phosphate to indole and glyceraldehyde 3-phosphate.</text>
</comment>
<dbReference type="Pfam" id="PF00290">
    <property type="entry name" value="Trp_syntA"/>
    <property type="match status" value="1"/>
</dbReference>
<evidence type="ECO:0000313" key="13">
    <source>
        <dbReference type="Proteomes" id="UP001240777"/>
    </source>
</evidence>